<proteinExistence type="predicted"/>
<evidence type="ECO:0000313" key="4">
    <source>
        <dbReference type="Proteomes" id="UP001645859"/>
    </source>
</evidence>
<dbReference type="Gene3D" id="1.10.10.10">
    <property type="entry name" value="Winged helix-like DNA-binding domain superfamily/Winged helix DNA-binding domain"/>
    <property type="match status" value="1"/>
</dbReference>
<dbReference type="Proteomes" id="UP001645859">
    <property type="component" value="Unassembled WGS sequence"/>
</dbReference>
<dbReference type="EMBL" id="QYAC01000005">
    <property type="protein sequence ID" value="MBL3679623.1"/>
    <property type="molecule type" value="Genomic_DNA"/>
</dbReference>
<accession>A0ABS1SK10</accession>
<organism evidence="3 4">
    <name type="scientific">Leucobacter chromiireducens subsp. solipictus</name>
    <dbReference type="NCBI Taxonomy" id="398235"/>
    <lineage>
        <taxon>Bacteria</taxon>
        <taxon>Bacillati</taxon>
        <taxon>Actinomycetota</taxon>
        <taxon>Actinomycetes</taxon>
        <taxon>Micrococcales</taxon>
        <taxon>Microbacteriaceae</taxon>
        <taxon>Leucobacter</taxon>
    </lineage>
</organism>
<evidence type="ECO:0000313" key="3">
    <source>
        <dbReference type="EMBL" id="MBL3679623.1"/>
    </source>
</evidence>
<comment type="caution">
    <text evidence="3">The sequence shown here is derived from an EMBL/GenBank/DDBJ whole genome shotgun (WGS) entry which is preliminary data.</text>
</comment>
<keyword evidence="4" id="KW-1185">Reference proteome</keyword>
<dbReference type="InterPro" id="IPR039422">
    <property type="entry name" value="MarR/SlyA-like"/>
</dbReference>
<gene>
    <name evidence="3" type="ORF">D3230_10020</name>
</gene>
<feature type="domain" description="HTH marR-type" evidence="2">
    <location>
        <begin position="91"/>
        <end position="190"/>
    </location>
</feature>
<dbReference type="RefSeq" id="WP_202344909.1">
    <property type="nucleotide sequence ID" value="NZ_BAAAPI010000014.1"/>
</dbReference>
<reference evidence="3 4" key="1">
    <citation type="submission" date="2018-09" db="EMBL/GenBank/DDBJ databases">
        <title>Comparative genomics of Leucobacter spp.</title>
        <authorList>
            <person name="Reis A.C."/>
            <person name="Kolvenbach B.A."/>
            <person name="Corvini P.F.X."/>
            <person name="Nunes O.C."/>
        </authorList>
    </citation>
    <scope>NUCLEOTIDE SEQUENCE [LARGE SCALE GENOMIC DNA]</scope>
    <source>
        <strain evidence="3 4">TAN 31504</strain>
    </source>
</reference>
<feature type="compositionally biased region" description="Basic residues" evidence="1">
    <location>
        <begin position="27"/>
        <end position="36"/>
    </location>
</feature>
<feature type="compositionally biased region" description="Gly residues" evidence="1">
    <location>
        <begin position="73"/>
        <end position="94"/>
    </location>
</feature>
<feature type="region of interest" description="Disordered" evidence="1">
    <location>
        <begin position="1"/>
        <end position="94"/>
    </location>
</feature>
<dbReference type="SUPFAM" id="SSF46785">
    <property type="entry name" value="Winged helix' DNA-binding domain"/>
    <property type="match status" value="1"/>
</dbReference>
<dbReference type="PANTHER" id="PTHR33164:SF57">
    <property type="entry name" value="MARR-FAMILY TRANSCRIPTIONAL REGULATOR"/>
    <property type="match status" value="1"/>
</dbReference>
<dbReference type="InterPro" id="IPR036388">
    <property type="entry name" value="WH-like_DNA-bd_sf"/>
</dbReference>
<protein>
    <submittedName>
        <fullName evidence="3">MarR family transcriptional regulator</fullName>
    </submittedName>
</protein>
<dbReference type="SMART" id="SM00347">
    <property type="entry name" value="HTH_MARR"/>
    <property type="match status" value="1"/>
</dbReference>
<sequence length="207" mass="21482">MTSTAPDPSPADAGPEADQIVAALAKLRGRRGHRGGPGHPGGPGGPEFGGAPRHSGPEGVRGAGFRHGRGEHPGFGPGGGPAFGGRGGHGPRGGFGGPALLRLLGQLAHAAEAQSISALAEQIGVDQPRASRLVQQAVERGFAVREADPEDARRTRVRLTEAGQQAVHGFRGRQRADMLVALEQFDPAERRELARLMTKLAAAWPEH</sequence>
<name>A0ABS1SK10_9MICO</name>
<feature type="compositionally biased region" description="Gly residues" evidence="1">
    <location>
        <begin position="37"/>
        <end position="48"/>
    </location>
</feature>
<evidence type="ECO:0000259" key="2">
    <source>
        <dbReference type="SMART" id="SM00347"/>
    </source>
</evidence>
<dbReference type="PRINTS" id="PR00598">
    <property type="entry name" value="HTHMARR"/>
</dbReference>
<dbReference type="Pfam" id="PF12802">
    <property type="entry name" value="MarR_2"/>
    <property type="match status" value="1"/>
</dbReference>
<dbReference type="InterPro" id="IPR000835">
    <property type="entry name" value="HTH_MarR-typ"/>
</dbReference>
<dbReference type="PANTHER" id="PTHR33164">
    <property type="entry name" value="TRANSCRIPTIONAL REGULATOR, MARR FAMILY"/>
    <property type="match status" value="1"/>
</dbReference>
<evidence type="ECO:0000256" key="1">
    <source>
        <dbReference type="SAM" id="MobiDB-lite"/>
    </source>
</evidence>
<dbReference type="InterPro" id="IPR036390">
    <property type="entry name" value="WH_DNA-bd_sf"/>
</dbReference>